<name>A0A397PIU3_9SPHN</name>
<reference evidence="2 3" key="1">
    <citation type="submission" date="2018-08" db="EMBL/GenBank/DDBJ databases">
        <title>Genomic Encyclopedia of Type Strains, Phase IV (KMG-IV): sequencing the most valuable type-strain genomes for metagenomic binning, comparative biology and taxonomic classification.</title>
        <authorList>
            <person name="Goeker M."/>
        </authorList>
    </citation>
    <scope>NUCLEOTIDE SEQUENCE [LARGE SCALE GENOMIC DNA]</scope>
    <source>
        <strain evidence="2 3">DSM 25527</strain>
    </source>
</reference>
<evidence type="ECO:0000313" key="2">
    <source>
        <dbReference type="EMBL" id="RIA47077.1"/>
    </source>
</evidence>
<organism evidence="2 3">
    <name type="scientific">Hephaestia caeni</name>
    <dbReference type="NCBI Taxonomy" id="645617"/>
    <lineage>
        <taxon>Bacteria</taxon>
        <taxon>Pseudomonadati</taxon>
        <taxon>Pseudomonadota</taxon>
        <taxon>Alphaproteobacteria</taxon>
        <taxon>Sphingomonadales</taxon>
        <taxon>Sphingomonadaceae</taxon>
        <taxon>Hephaestia</taxon>
    </lineage>
</organism>
<protein>
    <submittedName>
        <fullName evidence="2">NADH:ubiquinone oxidoreductase subunit</fullName>
    </submittedName>
</protein>
<comment type="caution">
    <text evidence="2">The sequence shown here is derived from an EMBL/GenBank/DDBJ whole genome shotgun (WGS) entry which is preliminary data.</text>
</comment>
<proteinExistence type="predicted"/>
<dbReference type="GO" id="GO:0006979">
    <property type="term" value="P:response to oxidative stress"/>
    <property type="evidence" value="ECO:0007669"/>
    <property type="project" value="TreeGrafter"/>
</dbReference>
<evidence type="ECO:0000256" key="1">
    <source>
        <dbReference type="SAM" id="MobiDB-lite"/>
    </source>
</evidence>
<dbReference type="InterPro" id="IPR007763">
    <property type="entry name" value="NDUFA12"/>
</dbReference>
<feature type="region of interest" description="Disordered" evidence="1">
    <location>
        <begin position="92"/>
        <end position="129"/>
    </location>
</feature>
<dbReference type="PANTHER" id="PTHR12910">
    <property type="entry name" value="NADH-UBIQUINONE OXIDOREDUCTASE SUBUNIT B17.2"/>
    <property type="match status" value="1"/>
</dbReference>
<keyword evidence="2" id="KW-0830">Ubiquinone</keyword>
<evidence type="ECO:0000313" key="3">
    <source>
        <dbReference type="Proteomes" id="UP000266568"/>
    </source>
</evidence>
<sequence>MGLLKSTFTWWEGSTFGTWMGLRGKRKTGEDALGNVYYEGGKDVNGLPRRWVIYKGANDASRVPPEWFSWLHHQIDDVPDRALPQVRRWEKPATPNMTGTALAYRPPGALEKGGRRAAATGDYEAWVPE</sequence>
<dbReference type="OrthoDB" id="9795340at2"/>
<dbReference type="EMBL" id="QXDC01000002">
    <property type="protein sequence ID" value="RIA47077.1"/>
    <property type="molecule type" value="Genomic_DNA"/>
</dbReference>
<dbReference type="AlphaFoldDB" id="A0A397PIU3"/>
<dbReference type="Pfam" id="PF05071">
    <property type="entry name" value="NDUFA12"/>
    <property type="match status" value="1"/>
</dbReference>
<dbReference type="RefSeq" id="WP_119035090.1">
    <property type="nucleotide sequence ID" value="NZ_QXDC01000002.1"/>
</dbReference>
<dbReference type="PANTHER" id="PTHR12910:SF2">
    <property type="entry name" value="NADH DEHYDROGENASE [UBIQUINONE] 1 ALPHA SUBCOMPLEX SUBUNIT 12"/>
    <property type="match status" value="1"/>
</dbReference>
<accession>A0A397PIU3</accession>
<dbReference type="NCBIfam" id="NF006040">
    <property type="entry name" value="PRK08183.1"/>
    <property type="match status" value="1"/>
</dbReference>
<dbReference type="Proteomes" id="UP000266568">
    <property type="component" value="Unassembled WGS sequence"/>
</dbReference>
<dbReference type="GO" id="GO:0045271">
    <property type="term" value="C:respiratory chain complex I"/>
    <property type="evidence" value="ECO:0007669"/>
    <property type="project" value="InterPro"/>
</dbReference>
<keyword evidence="3" id="KW-1185">Reference proteome</keyword>
<gene>
    <name evidence="2" type="ORF">DFR49_1642</name>
</gene>